<dbReference type="SUPFAM" id="SSF52402">
    <property type="entry name" value="Adenine nucleotide alpha hydrolases-like"/>
    <property type="match status" value="2"/>
</dbReference>
<dbReference type="Pfam" id="PF00582">
    <property type="entry name" value="Usp"/>
    <property type="match status" value="2"/>
</dbReference>
<dbReference type="Gene3D" id="3.40.50.12370">
    <property type="match status" value="1"/>
</dbReference>
<dbReference type="InterPro" id="IPR014729">
    <property type="entry name" value="Rossmann-like_a/b/a_fold"/>
</dbReference>
<dbReference type="CDD" id="cd00293">
    <property type="entry name" value="USP-like"/>
    <property type="match status" value="2"/>
</dbReference>
<evidence type="ECO:0000256" key="1">
    <source>
        <dbReference type="ARBA" id="ARBA00008791"/>
    </source>
</evidence>
<feature type="domain" description="UspA" evidence="2">
    <location>
        <begin position="155"/>
        <end position="278"/>
    </location>
</feature>
<organism evidence="3 4">
    <name type="scientific">Candidatus Sulfobium mesophilum</name>
    <dbReference type="NCBI Taxonomy" id="2016548"/>
    <lineage>
        <taxon>Bacteria</taxon>
        <taxon>Pseudomonadati</taxon>
        <taxon>Nitrospirota</taxon>
        <taxon>Nitrospiria</taxon>
        <taxon>Nitrospirales</taxon>
        <taxon>Nitrospiraceae</taxon>
        <taxon>Candidatus Sulfobium</taxon>
    </lineage>
</organism>
<gene>
    <name evidence="3" type="ORF">NBG4_210006</name>
</gene>
<dbReference type="InterPro" id="IPR006015">
    <property type="entry name" value="Universal_stress_UspA"/>
</dbReference>
<name>A0A2U3QFY9_9BACT</name>
<evidence type="ECO:0000313" key="3">
    <source>
        <dbReference type="EMBL" id="SPQ00331.1"/>
    </source>
</evidence>
<evidence type="ECO:0000259" key="2">
    <source>
        <dbReference type="Pfam" id="PF00582"/>
    </source>
</evidence>
<proteinExistence type="inferred from homology"/>
<dbReference type="PANTHER" id="PTHR46268">
    <property type="entry name" value="STRESS RESPONSE PROTEIN NHAX"/>
    <property type="match status" value="1"/>
</dbReference>
<keyword evidence="4" id="KW-1185">Reference proteome</keyword>
<accession>A0A2U3QFY9</accession>
<protein>
    <recommendedName>
        <fullName evidence="2">UspA domain-containing protein</fullName>
    </recommendedName>
</protein>
<dbReference type="Proteomes" id="UP000245125">
    <property type="component" value="Unassembled WGS sequence"/>
</dbReference>
<feature type="domain" description="UspA" evidence="2">
    <location>
        <begin position="13"/>
        <end position="148"/>
    </location>
</feature>
<sequence length="280" mass="29978">MNCAQFCPVGKLEKLLVATDRSQFSDGAIREGINFAKKCSSRLYIVSVLETNPEYETIGSNVFEKEKEELMAHLDSVKAMTAKEGLGCETIFHETADPSQTIIDEADKKNVDMIIIGRRGRTGLMKVLMGSVAARVIAHAPCKVLVVPRAARIEYRNILVATDGSVHAAAAVTEAISIAKRCGSNLIALSAMRDQSEREEAARYANEAVELARKEEVSAEAVTPTGRSFDVIVETAGGRAVDLIVMGTYGKAGIKKLLMGSSTEKVIGNAGCAVLVVKAT</sequence>
<dbReference type="PANTHER" id="PTHR46268:SF6">
    <property type="entry name" value="UNIVERSAL STRESS PROTEIN UP12"/>
    <property type="match status" value="1"/>
</dbReference>
<dbReference type="OrthoDB" id="5564966at2"/>
<evidence type="ECO:0000313" key="4">
    <source>
        <dbReference type="Proteomes" id="UP000245125"/>
    </source>
</evidence>
<dbReference type="AlphaFoldDB" id="A0A2U3QFY9"/>
<dbReference type="EMBL" id="OUUY01000066">
    <property type="protein sequence ID" value="SPQ00331.1"/>
    <property type="molecule type" value="Genomic_DNA"/>
</dbReference>
<dbReference type="Gene3D" id="3.40.50.620">
    <property type="entry name" value="HUPs"/>
    <property type="match status" value="1"/>
</dbReference>
<comment type="similarity">
    <text evidence="1">Belongs to the universal stress protein A family.</text>
</comment>
<reference evidence="4" key="1">
    <citation type="submission" date="2018-03" db="EMBL/GenBank/DDBJ databases">
        <authorList>
            <person name="Zecchin S."/>
        </authorList>
    </citation>
    <scope>NUCLEOTIDE SEQUENCE [LARGE SCALE GENOMIC DNA]</scope>
</reference>
<dbReference type="PRINTS" id="PR01438">
    <property type="entry name" value="UNVRSLSTRESS"/>
</dbReference>
<dbReference type="InterPro" id="IPR006016">
    <property type="entry name" value="UspA"/>
</dbReference>